<proteinExistence type="predicted"/>
<comment type="caution">
    <text evidence="1">The sequence shown here is derived from an EMBL/GenBank/DDBJ whole genome shotgun (WGS) entry which is preliminary data.</text>
</comment>
<reference evidence="1 2" key="1">
    <citation type="journal article" date="2020" name="BMC Genomics">
        <title>Intraspecific diversification of the crop wild relative Brassica cretica Lam. using demographic model selection.</title>
        <authorList>
            <person name="Kioukis A."/>
            <person name="Michalopoulou V.A."/>
            <person name="Briers L."/>
            <person name="Pirintsos S."/>
            <person name="Studholme D.J."/>
            <person name="Pavlidis P."/>
            <person name="Sarris P.F."/>
        </authorList>
    </citation>
    <scope>NUCLEOTIDE SEQUENCE [LARGE SCALE GENOMIC DNA]</scope>
    <source>
        <strain evidence="2">cv. PFS-1207/04</strain>
    </source>
</reference>
<sequence length="305" mass="33497">MKLRWIREVIRFDLVKIDEDSHPSGVVMVISESQLDIFAIEGSYEKDSQMEGNRVWICYGLGNWRYGVFSRFGFNGEIGGLGNGSVSFFVRLGNIVVILKLVLNLATESSKTRKALLFDEPAMDVQDVAPVQVVEVRGEEQSREEHAEEKNAVEVEEARVSEETLHSQALDEANLMVEGVMLSDSELLLEDGEEGEEWEHGEIMDFVEEDVLNVGKHEVGDQGDTSAQSIKEAQIEMEGQVDGVGEEANKKKIAQTGDDAVGGAAKKRLAPTFTSPRKKLLAKAAAKAGEKGAKKAYTKPNNPLG</sequence>
<evidence type="ECO:0000313" key="1">
    <source>
        <dbReference type="EMBL" id="KAF3592599.1"/>
    </source>
</evidence>
<gene>
    <name evidence="1" type="ORF">DY000_02020890</name>
</gene>
<protein>
    <submittedName>
        <fullName evidence="1">Uncharacterized protein</fullName>
    </submittedName>
</protein>
<organism evidence="1 2">
    <name type="scientific">Brassica cretica</name>
    <name type="common">Mustard</name>
    <dbReference type="NCBI Taxonomy" id="69181"/>
    <lineage>
        <taxon>Eukaryota</taxon>
        <taxon>Viridiplantae</taxon>
        <taxon>Streptophyta</taxon>
        <taxon>Embryophyta</taxon>
        <taxon>Tracheophyta</taxon>
        <taxon>Spermatophyta</taxon>
        <taxon>Magnoliopsida</taxon>
        <taxon>eudicotyledons</taxon>
        <taxon>Gunneridae</taxon>
        <taxon>Pentapetalae</taxon>
        <taxon>rosids</taxon>
        <taxon>malvids</taxon>
        <taxon>Brassicales</taxon>
        <taxon>Brassicaceae</taxon>
        <taxon>Brassiceae</taxon>
        <taxon>Brassica</taxon>
    </lineage>
</organism>
<evidence type="ECO:0000313" key="2">
    <source>
        <dbReference type="Proteomes" id="UP000266723"/>
    </source>
</evidence>
<dbReference type="EMBL" id="QGKV02000299">
    <property type="protein sequence ID" value="KAF3592599.1"/>
    <property type="molecule type" value="Genomic_DNA"/>
</dbReference>
<keyword evidence="2" id="KW-1185">Reference proteome</keyword>
<accession>A0ABQ7E8I2</accession>
<dbReference type="Proteomes" id="UP000266723">
    <property type="component" value="Unassembled WGS sequence"/>
</dbReference>
<name>A0ABQ7E8I2_BRACR</name>